<protein>
    <submittedName>
        <fullName evidence="2">TIGR03086 family protein</fullName>
    </submittedName>
</protein>
<organism evidence="2 3">
    <name type="scientific">Streptomyces palmae</name>
    <dbReference type="NCBI Taxonomy" id="1701085"/>
    <lineage>
        <taxon>Bacteria</taxon>
        <taxon>Bacillati</taxon>
        <taxon>Actinomycetota</taxon>
        <taxon>Actinomycetes</taxon>
        <taxon>Kitasatosporales</taxon>
        <taxon>Streptomycetaceae</taxon>
        <taxon>Streptomyces</taxon>
    </lineage>
</organism>
<dbReference type="OrthoDB" id="5185819at2"/>
<dbReference type="GO" id="GO:0046872">
    <property type="term" value="F:metal ion binding"/>
    <property type="evidence" value="ECO:0007669"/>
    <property type="project" value="InterPro"/>
</dbReference>
<dbReference type="SUPFAM" id="SSF109854">
    <property type="entry name" value="DinB/YfiT-like putative metalloenzymes"/>
    <property type="match status" value="1"/>
</dbReference>
<dbReference type="InterPro" id="IPR034660">
    <property type="entry name" value="DinB/YfiT-like"/>
</dbReference>
<sequence length="191" mass="20036">MRAHPVLTRYVRVLSQATGVVREFPVGRWEAPSPCEGWTARQVLGHLVDGQRQVASLITGQGPLAPLADPADALSARKEPAACWLSADLRMRGLLETAEPAAEVMTPQGRLTVEAVLAAAVIEPLVHAWDLAESAGVGVTLDAEAVESCLAAIAPVAERFAATGMYAPALPAPPGADPQQRLLALLGRRTA</sequence>
<dbReference type="Proteomes" id="UP000297948">
    <property type="component" value="Unassembled WGS sequence"/>
</dbReference>
<dbReference type="NCBIfam" id="TIGR03086">
    <property type="entry name" value="TIGR03086 family metal-binding protein"/>
    <property type="match status" value="1"/>
</dbReference>
<evidence type="ECO:0000313" key="2">
    <source>
        <dbReference type="EMBL" id="TGB15601.1"/>
    </source>
</evidence>
<comment type="caution">
    <text evidence="2">The sequence shown here is derived from an EMBL/GenBank/DDBJ whole genome shotgun (WGS) entry which is preliminary data.</text>
</comment>
<dbReference type="NCBIfam" id="TIGR03083">
    <property type="entry name" value="maleylpyruvate isomerase family mycothiol-dependent enzyme"/>
    <property type="match status" value="1"/>
</dbReference>
<feature type="domain" description="Mycothiol-dependent maleylpyruvate isomerase metal-binding" evidence="1">
    <location>
        <begin position="18"/>
        <end position="132"/>
    </location>
</feature>
<gene>
    <name evidence="2" type="ORF">E4099_06465</name>
</gene>
<dbReference type="Pfam" id="PF11716">
    <property type="entry name" value="MDMPI_N"/>
    <property type="match status" value="1"/>
</dbReference>
<evidence type="ECO:0000313" key="3">
    <source>
        <dbReference type="Proteomes" id="UP000297948"/>
    </source>
</evidence>
<reference evidence="2 3" key="1">
    <citation type="submission" date="2019-03" db="EMBL/GenBank/DDBJ databases">
        <authorList>
            <person name="Gonzalez-Pimentel J.L."/>
        </authorList>
    </citation>
    <scope>NUCLEOTIDE SEQUENCE [LARGE SCALE GENOMIC DNA]</scope>
    <source>
        <strain evidence="2 3">JCM 31289</strain>
    </source>
</reference>
<dbReference type="AlphaFoldDB" id="A0A4Z0HFK2"/>
<accession>A0A4Z0HFK2</accession>
<evidence type="ECO:0000259" key="1">
    <source>
        <dbReference type="Pfam" id="PF11716"/>
    </source>
</evidence>
<name>A0A4Z0HFK2_9ACTN</name>
<keyword evidence="3" id="KW-1185">Reference proteome</keyword>
<dbReference type="InterPro" id="IPR017520">
    <property type="entry name" value="CHP03086"/>
</dbReference>
<dbReference type="RefSeq" id="WP_135337975.1">
    <property type="nucleotide sequence ID" value="NZ_JBHLTX010000008.1"/>
</dbReference>
<proteinExistence type="predicted"/>
<dbReference type="InterPro" id="IPR024344">
    <property type="entry name" value="MDMPI_metal-binding"/>
</dbReference>
<dbReference type="EMBL" id="SRID01000036">
    <property type="protein sequence ID" value="TGB15601.1"/>
    <property type="molecule type" value="Genomic_DNA"/>
</dbReference>
<dbReference type="Gene3D" id="1.20.120.450">
    <property type="entry name" value="dinb family like domain"/>
    <property type="match status" value="1"/>
</dbReference>
<dbReference type="InterPro" id="IPR017517">
    <property type="entry name" value="Maleyloyr_isom"/>
</dbReference>